<keyword evidence="7" id="KW-1185">Reference proteome</keyword>
<dbReference type="InterPro" id="IPR027417">
    <property type="entry name" value="P-loop_NTPase"/>
</dbReference>
<dbReference type="InterPro" id="IPR004179">
    <property type="entry name" value="Sec63-dom"/>
</dbReference>
<evidence type="ECO:0000256" key="1">
    <source>
        <dbReference type="ARBA" id="ARBA00010140"/>
    </source>
</evidence>
<evidence type="ECO:0000256" key="2">
    <source>
        <dbReference type="ARBA" id="ARBA00022741"/>
    </source>
</evidence>
<dbReference type="SMART" id="SM00973">
    <property type="entry name" value="Sec63"/>
    <property type="match status" value="1"/>
</dbReference>
<evidence type="ECO:0000313" key="7">
    <source>
        <dbReference type="Proteomes" id="UP000245609"/>
    </source>
</evidence>
<dbReference type="InterPro" id="IPR014001">
    <property type="entry name" value="Helicase_ATP-bd"/>
</dbReference>
<dbReference type="Pfam" id="PF02889">
    <property type="entry name" value="Sec63"/>
    <property type="match status" value="1"/>
</dbReference>
<evidence type="ECO:0000256" key="3">
    <source>
        <dbReference type="ARBA" id="ARBA00022840"/>
    </source>
</evidence>
<proteinExistence type="inferred from homology"/>
<dbReference type="Pfam" id="PF00271">
    <property type="entry name" value="Helicase_C"/>
    <property type="match status" value="1"/>
</dbReference>
<feature type="domain" description="Helicase C-terminal" evidence="5">
    <location>
        <begin position="396"/>
        <end position="556"/>
    </location>
</feature>
<dbReference type="OrthoDB" id="5575at2759"/>
<evidence type="ECO:0000259" key="4">
    <source>
        <dbReference type="PROSITE" id="PS51192"/>
    </source>
</evidence>
<dbReference type="SMART" id="SM00487">
    <property type="entry name" value="DEXDc"/>
    <property type="match status" value="1"/>
</dbReference>
<dbReference type="STRING" id="133381.A0A2T9YDA0"/>
<feature type="non-terminal residue" evidence="6">
    <location>
        <position position="896"/>
    </location>
</feature>
<dbReference type="GO" id="GO:0005524">
    <property type="term" value="F:ATP binding"/>
    <property type="evidence" value="ECO:0007669"/>
    <property type="project" value="UniProtKB-KW"/>
</dbReference>
<dbReference type="SUPFAM" id="SSF52540">
    <property type="entry name" value="P-loop containing nucleoside triphosphate hydrolases"/>
    <property type="match status" value="1"/>
</dbReference>
<dbReference type="GO" id="GO:0003676">
    <property type="term" value="F:nucleic acid binding"/>
    <property type="evidence" value="ECO:0007669"/>
    <property type="project" value="InterPro"/>
</dbReference>
<dbReference type="CDD" id="cd18795">
    <property type="entry name" value="SF2_C_Ski2"/>
    <property type="match status" value="1"/>
</dbReference>
<name>A0A2T9YDA0_9FUNG</name>
<dbReference type="InterPro" id="IPR052247">
    <property type="entry name" value="Meiotic_Crossover_Helicase"/>
</dbReference>
<dbReference type="PANTHER" id="PTHR47835">
    <property type="entry name" value="HFM1, ATP DEPENDENT DNA HELICASE HOMOLOG"/>
    <property type="match status" value="1"/>
</dbReference>
<dbReference type="SMART" id="SM00490">
    <property type="entry name" value="HELICc"/>
    <property type="match status" value="1"/>
</dbReference>
<feature type="domain" description="Helicase ATP-binding" evidence="4">
    <location>
        <begin position="200"/>
        <end position="375"/>
    </location>
</feature>
<keyword evidence="3" id="KW-0067">ATP-binding</keyword>
<dbReference type="InterPro" id="IPR001650">
    <property type="entry name" value="Helicase_C-like"/>
</dbReference>
<keyword evidence="2" id="KW-0547">Nucleotide-binding</keyword>
<dbReference type="Gene3D" id="1.10.3380.10">
    <property type="entry name" value="Sec63 N-terminal domain-like domain"/>
    <property type="match status" value="1"/>
</dbReference>
<dbReference type="PANTHER" id="PTHR47835:SF3">
    <property type="entry name" value="HELICASE FOR MEIOSIS 1"/>
    <property type="match status" value="1"/>
</dbReference>
<dbReference type="InterPro" id="IPR011545">
    <property type="entry name" value="DEAD/DEAH_box_helicase_dom"/>
</dbReference>
<evidence type="ECO:0000259" key="5">
    <source>
        <dbReference type="PROSITE" id="PS51194"/>
    </source>
</evidence>
<sequence length="896" mass="100911">MDSFDIDLDEIKDLESFFAKQPSFKNKNNQVPSILNLQVSSFANVPLSTKPPNLNSTQSYPTLVQGNHTHFIENYIVSNQNNQPLTKINIKRKESDNFDSYNQNNNKSKYAKSELGEQNQSQIPKHSLFQALETSGIESVSVCNSSLTKIHQDSPINNPLNSDIPSKPFPGAVSTQFLDPRFTLLFSFKYFNRIQSKCFDTAYNSNSSFFLSAPTGSGKTIVMELSLLRMFLDHELSASGKAVYIAPTKALCSERFRDWKNKLSSIKITCIECTGDTDRISAREISKAHLIVTTPESWDVYSRKWKKFEKLMQTFQLVLIDEAHIVQENRGAVLEVIVSRMKMINPKIRIVAVSATVNNSNDFVEWIGKTGLHSPSPKESLGCRSFVFGEEYRPVPIKRVVIGLTENNNPFLFQKNMDFKGNVQDLKLREVLIKGIGYHHAGVDVNDRQIVEDLFLKGLIFVICTTSTLSVGINLPSRLVIIKGTMGYNSTKFAEYSKVELLQMIGRAGRPQFDDFGVAVMLTSNRNKLAYERMLNNGEVIESTLESTFLGVRVTKNPNIYKSVLSGERYDDPNIIKVETSIQELVVHKVMTTSEDLERFSPSGHVKILPETENLCNYCITQTITTSEILEEISKASEFEEFRLQQGEKSALNEINKNNALNYPLQGNVKNISEKVFILLQCHLLGIVIRGSVNAASLNRQLGKINENARRVCKGIVEYYIYQQDPVGIRNSLKIVRYLNAECFDNCSKTLRQVEKIGPQYASILISRGITNINSFKKLNPGDIESFLNRNPPFGTQVINSLNSFPELEISVEVANHPNKKCVIDVSISVPNFTKLSSLCKKETWVSVLVSSSTGRFIRFARTHISKLSNKQNFSVVYHVSDLDESIIVHAGSDNH</sequence>
<dbReference type="GO" id="GO:0051321">
    <property type="term" value="P:meiotic cell cycle"/>
    <property type="evidence" value="ECO:0007669"/>
    <property type="project" value="UniProtKB-KW"/>
</dbReference>
<dbReference type="PROSITE" id="PS51192">
    <property type="entry name" value="HELICASE_ATP_BIND_1"/>
    <property type="match status" value="1"/>
</dbReference>
<accession>A0A2T9YDA0</accession>
<evidence type="ECO:0000313" key="6">
    <source>
        <dbReference type="EMBL" id="PVU90328.1"/>
    </source>
</evidence>
<gene>
    <name evidence="6" type="ORF">BB560_006205</name>
</gene>
<comment type="similarity">
    <text evidence="1">Belongs to the helicase family. SKI2 subfamily.</text>
</comment>
<comment type="caution">
    <text evidence="6">The sequence shown here is derived from an EMBL/GenBank/DDBJ whole genome shotgun (WGS) entry which is preliminary data.</text>
</comment>
<dbReference type="Proteomes" id="UP000245609">
    <property type="component" value="Unassembled WGS sequence"/>
</dbReference>
<dbReference type="EMBL" id="MBFS01002968">
    <property type="protein sequence ID" value="PVU90328.1"/>
    <property type="molecule type" value="Genomic_DNA"/>
</dbReference>
<organism evidence="6 7">
    <name type="scientific">Smittium megazygosporum</name>
    <dbReference type="NCBI Taxonomy" id="133381"/>
    <lineage>
        <taxon>Eukaryota</taxon>
        <taxon>Fungi</taxon>
        <taxon>Fungi incertae sedis</taxon>
        <taxon>Zoopagomycota</taxon>
        <taxon>Kickxellomycotina</taxon>
        <taxon>Harpellomycetes</taxon>
        <taxon>Harpellales</taxon>
        <taxon>Legeriomycetaceae</taxon>
        <taxon>Smittium</taxon>
    </lineage>
</organism>
<dbReference type="GO" id="GO:0043138">
    <property type="term" value="F:3'-5' DNA helicase activity"/>
    <property type="evidence" value="ECO:0007669"/>
    <property type="project" value="UniProtKB-EC"/>
</dbReference>
<dbReference type="GO" id="GO:0016787">
    <property type="term" value="F:hydrolase activity"/>
    <property type="evidence" value="ECO:0007669"/>
    <property type="project" value="UniProtKB-KW"/>
</dbReference>
<evidence type="ECO:0008006" key="8">
    <source>
        <dbReference type="Google" id="ProtNLM"/>
    </source>
</evidence>
<dbReference type="SUPFAM" id="SSF158702">
    <property type="entry name" value="Sec63 N-terminal domain-like"/>
    <property type="match status" value="1"/>
</dbReference>
<reference evidence="6 7" key="1">
    <citation type="journal article" date="2018" name="MBio">
        <title>Comparative Genomics Reveals the Core Gene Toolbox for the Fungus-Insect Symbiosis.</title>
        <authorList>
            <person name="Wang Y."/>
            <person name="Stata M."/>
            <person name="Wang W."/>
            <person name="Stajich J.E."/>
            <person name="White M.M."/>
            <person name="Moncalvo J.M."/>
        </authorList>
    </citation>
    <scope>NUCLEOTIDE SEQUENCE [LARGE SCALE GENOMIC DNA]</scope>
    <source>
        <strain evidence="6 7">SC-DP-2</strain>
    </source>
</reference>
<dbReference type="PROSITE" id="PS51194">
    <property type="entry name" value="HELICASE_CTER"/>
    <property type="match status" value="1"/>
</dbReference>
<protein>
    <recommendedName>
        <fullName evidence="8">Helicase ATP-binding domain-containing protein</fullName>
    </recommendedName>
</protein>
<dbReference type="Gene3D" id="3.40.50.300">
    <property type="entry name" value="P-loop containing nucleotide triphosphate hydrolases"/>
    <property type="match status" value="2"/>
</dbReference>
<dbReference type="AlphaFoldDB" id="A0A2T9YDA0"/>
<dbReference type="Pfam" id="PF00270">
    <property type="entry name" value="DEAD"/>
    <property type="match status" value="1"/>
</dbReference>